<evidence type="ECO:0000313" key="5">
    <source>
        <dbReference type="Proteomes" id="UP000490800"/>
    </source>
</evidence>
<dbReference type="EMBL" id="RHLK01000007">
    <property type="protein sequence ID" value="MVP00566.1"/>
    <property type="molecule type" value="Genomic_DNA"/>
</dbReference>
<feature type="domain" description="M23ase beta-sheet core" evidence="3">
    <location>
        <begin position="208"/>
        <end position="298"/>
    </location>
</feature>
<dbReference type="Pfam" id="PF01551">
    <property type="entry name" value="Peptidase_M23"/>
    <property type="match status" value="1"/>
</dbReference>
<dbReference type="InterPro" id="IPR016047">
    <property type="entry name" value="M23ase_b-sheet_dom"/>
</dbReference>
<dbReference type="GO" id="GO:0004222">
    <property type="term" value="F:metalloendopeptidase activity"/>
    <property type="evidence" value="ECO:0007669"/>
    <property type="project" value="TreeGrafter"/>
</dbReference>
<name>A0A7X3FJ12_9BACL</name>
<evidence type="ECO:0000313" key="4">
    <source>
        <dbReference type="EMBL" id="MVP00566.1"/>
    </source>
</evidence>
<dbReference type="AlphaFoldDB" id="A0A7X3FJ12"/>
<keyword evidence="5" id="KW-1185">Reference proteome</keyword>
<protein>
    <submittedName>
        <fullName evidence="4">Peptidoglycan DD-metalloendopeptidase family protein</fullName>
    </submittedName>
</protein>
<dbReference type="Gene3D" id="2.70.70.10">
    <property type="entry name" value="Glucose Permease (Domain IIA)"/>
    <property type="match status" value="1"/>
</dbReference>
<dbReference type="CDD" id="cd12797">
    <property type="entry name" value="M23_peptidase"/>
    <property type="match status" value="1"/>
</dbReference>
<feature type="chain" id="PRO_5038754366" evidence="2">
    <location>
        <begin position="19"/>
        <end position="329"/>
    </location>
</feature>
<proteinExistence type="predicted"/>
<sequence>MIASSWTMAALLIFSSWATGCGPADGGGGSKPPAVSKPEDKGGAAMRPEQLGKFFLEGKFEAIYNRFSPEFKEQVSLKDVKKLGQTFNRGVKSYTLQSKMRMDGAYRYVWTDESNSKGIVAIIGADKIIHGLQALPLQTYPDTDQAWSQTEFELPFRGEWDVVWGGTNVLLNYHYEHQSQRYAYDLVRMKDGSSYSGDAAQLESYYAFGQEVLAPAPGTIVRVENGKPDNPIGQTDAENPAGNHVVIDHGNGEFSHLAHFKQGSILVKAGDRVAPGQKLGLVGNSGNTSEPHIHYHVSDGPDLFEASSIRIKFKGGMDPLQGQKVKGAQ</sequence>
<dbReference type="PANTHER" id="PTHR21666">
    <property type="entry name" value="PEPTIDASE-RELATED"/>
    <property type="match status" value="1"/>
</dbReference>
<feature type="signal peptide" evidence="2">
    <location>
        <begin position="1"/>
        <end position="18"/>
    </location>
</feature>
<dbReference type="OrthoDB" id="9809488at2"/>
<gene>
    <name evidence="4" type="ORF">EDM21_13710</name>
</gene>
<dbReference type="PANTHER" id="PTHR21666:SF270">
    <property type="entry name" value="MUREIN HYDROLASE ACTIVATOR ENVC"/>
    <property type="match status" value="1"/>
</dbReference>
<feature type="region of interest" description="Disordered" evidence="1">
    <location>
        <begin position="24"/>
        <end position="44"/>
    </location>
</feature>
<keyword evidence="2" id="KW-0732">Signal</keyword>
<comment type="caution">
    <text evidence="4">The sequence shown here is derived from an EMBL/GenBank/DDBJ whole genome shotgun (WGS) entry which is preliminary data.</text>
</comment>
<evidence type="ECO:0000259" key="3">
    <source>
        <dbReference type="Pfam" id="PF01551"/>
    </source>
</evidence>
<dbReference type="InterPro" id="IPR050570">
    <property type="entry name" value="Cell_wall_metabolism_enzyme"/>
</dbReference>
<reference evidence="4 5" key="1">
    <citation type="journal article" date="2019" name="Microorganisms">
        <title>Paenibacillus lutrae sp. nov., A Chitinolytic Species Isolated from A River Otter in Castril Natural Park, Granada, Spain.</title>
        <authorList>
            <person name="Rodriguez M."/>
            <person name="Reina J.C."/>
            <person name="Bejar V."/>
            <person name="Llamas I."/>
        </authorList>
    </citation>
    <scope>NUCLEOTIDE SEQUENCE [LARGE SCALE GENOMIC DNA]</scope>
    <source>
        <strain evidence="4 5">N10</strain>
    </source>
</reference>
<evidence type="ECO:0000256" key="1">
    <source>
        <dbReference type="SAM" id="MobiDB-lite"/>
    </source>
</evidence>
<dbReference type="SUPFAM" id="SSF51261">
    <property type="entry name" value="Duplicated hybrid motif"/>
    <property type="match status" value="1"/>
</dbReference>
<dbReference type="InterPro" id="IPR011055">
    <property type="entry name" value="Dup_hybrid_motif"/>
</dbReference>
<dbReference type="Proteomes" id="UP000490800">
    <property type="component" value="Unassembled WGS sequence"/>
</dbReference>
<organism evidence="4 5">
    <name type="scientific">Paenibacillus lutrae</name>
    <dbReference type="NCBI Taxonomy" id="2078573"/>
    <lineage>
        <taxon>Bacteria</taxon>
        <taxon>Bacillati</taxon>
        <taxon>Bacillota</taxon>
        <taxon>Bacilli</taxon>
        <taxon>Bacillales</taxon>
        <taxon>Paenibacillaceae</taxon>
        <taxon>Paenibacillus</taxon>
    </lineage>
</organism>
<accession>A0A7X3FJ12</accession>
<evidence type="ECO:0000256" key="2">
    <source>
        <dbReference type="SAM" id="SignalP"/>
    </source>
</evidence>
<dbReference type="RefSeq" id="WP_157336277.1">
    <property type="nucleotide sequence ID" value="NZ_RHLK01000007.1"/>
</dbReference>